<dbReference type="EMBL" id="BJVS01000002">
    <property type="protein sequence ID" value="GEL53094.1"/>
    <property type="molecule type" value="Genomic_DNA"/>
</dbReference>
<dbReference type="AlphaFoldDB" id="A0AAN4R1I2"/>
<evidence type="ECO:0008006" key="4">
    <source>
        <dbReference type="Google" id="ProtNLM"/>
    </source>
</evidence>
<keyword evidence="1" id="KW-1133">Transmembrane helix</keyword>
<dbReference type="Proteomes" id="UP000321287">
    <property type="component" value="Unassembled WGS sequence"/>
</dbReference>
<evidence type="ECO:0000256" key="1">
    <source>
        <dbReference type="SAM" id="Phobius"/>
    </source>
</evidence>
<proteinExistence type="predicted"/>
<comment type="caution">
    <text evidence="2">The sequence shown here is derived from an EMBL/GenBank/DDBJ whole genome shotgun (WGS) entry which is preliminary data.</text>
</comment>
<keyword evidence="3" id="KW-1185">Reference proteome</keyword>
<feature type="transmembrane region" description="Helical" evidence="1">
    <location>
        <begin position="111"/>
        <end position="129"/>
    </location>
</feature>
<gene>
    <name evidence="2" type="ORF">ABO01nite_11010</name>
</gene>
<protein>
    <recommendedName>
        <fullName evidence="4">Transmembrane protein</fullName>
    </recommendedName>
</protein>
<evidence type="ECO:0000313" key="2">
    <source>
        <dbReference type="EMBL" id="GEL53094.1"/>
    </source>
</evidence>
<evidence type="ECO:0000313" key="3">
    <source>
        <dbReference type="Proteomes" id="UP000321287"/>
    </source>
</evidence>
<organism evidence="2 3">
    <name type="scientific">Asaia bogorensis NBRC 16594</name>
    <dbReference type="NCBI Taxonomy" id="1231624"/>
    <lineage>
        <taxon>Bacteria</taxon>
        <taxon>Pseudomonadati</taxon>
        <taxon>Pseudomonadota</taxon>
        <taxon>Alphaproteobacteria</taxon>
        <taxon>Acetobacterales</taxon>
        <taxon>Acetobacteraceae</taxon>
        <taxon>Asaia</taxon>
    </lineage>
</organism>
<name>A0AAN4R1I2_9PROT</name>
<keyword evidence="1" id="KW-0812">Transmembrane</keyword>
<feature type="transmembrane region" description="Helical" evidence="1">
    <location>
        <begin position="80"/>
        <end position="99"/>
    </location>
</feature>
<reference evidence="2 3" key="1">
    <citation type="submission" date="2019-07" db="EMBL/GenBank/DDBJ databases">
        <title>Whole genome shotgun sequence of Asaia bogorensis NBRC 16594.</title>
        <authorList>
            <person name="Hosoyama A."/>
            <person name="Uohara A."/>
            <person name="Ohji S."/>
            <person name="Ichikawa N."/>
        </authorList>
    </citation>
    <scope>NUCLEOTIDE SEQUENCE [LARGE SCALE GENOMIC DNA]</scope>
    <source>
        <strain evidence="2 3">NBRC 16594</strain>
    </source>
</reference>
<accession>A0AAN4R1I2</accession>
<dbReference type="KEGG" id="abg:Asbog_00431"/>
<sequence length="133" mass="14939">MLYMEKRMFRPRQYGIELGAALLLYLFLLLTSGALEHLLRPTGTLLFALSMAPTLGAVAVAWVIMRALRRMDELQRRVQFDAIATAFLGTALITIGWGFAENAGAPHIRAFAIWPLMALLWLAGMVVACRRYR</sequence>
<keyword evidence="1" id="KW-0472">Membrane</keyword>
<feature type="transmembrane region" description="Helical" evidence="1">
    <location>
        <begin position="44"/>
        <end position="68"/>
    </location>
</feature>